<evidence type="ECO:0000259" key="4">
    <source>
        <dbReference type="Pfam" id="PF00899"/>
    </source>
</evidence>
<name>A5D501_PELTS</name>
<dbReference type="GO" id="GO:0005524">
    <property type="term" value="F:ATP binding"/>
    <property type="evidence" value="ECO:0007669"/>
    <property type="project" value="UniProtKB-KW"/>
</dbReference>
<reference evidence="6" key="1">
    <citation type="journal article" date="2008" name="Genome Res.">
        <title>The genome of Pelotomaculum thermopropionicum reveals niche-associated evolution in anaerobic microbiota.</title>
        <authorList>
            <person name="Kosaka T."/>
            <person name="Kato S."/>
            <person name="Shimoyama T."/>
            <person name="Ishii S."/>
            <person name="Abe T."/>
            <person name="Watanabe K."/>
        </authorList>
    </citation>
    <scope>NUCLEOTIDE SEQUENCE [LARGE SCALE GENOMIC DNA]</scope>
    <source>
        <strain evidence="6">DSM 13744 / JCM 10971 / SI</strain>
    </source>
</reference>
<keyword evidence="1" id="KW-0808">Transferase</keyword>
<dbReference type="NCBIfam" id="NF004281">
    <property type="entry name" value="PRK05690.1"/>
    <property type="match status" value="1"/>
</dbReference>
<keyword evidence="3" id="KW-0067">ATP-binding</keyword>
<dbReference type="SUPFAM" id="SSF69572">
    <property type="entry name" value="Activating enzymes of the ubiquitin-like proteins"/>
    <property type="match status" value="1"/>
</dbReference>
<proteinExistence type="predicted"/>
<dbReference type="CDD" id="cd00757">
    <property type="entry name" value="ThiF_MoeB_HesA_family"/>
    <property type="match status" value="1"/>
</dbReference>
<dbReference type="KEGG" id="pth:PTH_0498"/>
<evidence type="ECO:0000256" key="2">
    <source>
        <dbReference type="ARBA" id="ARBA00022741"/>
    </source>
</evidence>
<dbReference type="PANTHER" id="PTHR10953">
    <property type="entry name" value="UBIQUITIN-ACTIVATING ENZYME E1"/>
    <property type="match status" value="1"/>
</dbReference>
<dbReference type="InterPro" id="IPR000594">
    <property type="entry name" value="ThiF_NAD_FAD-bd"/>
</dbReference>
<protein>
    <submittedName>
        <fullName evidence="5">Dinucleotide-utilizing enzymes</fullName>
    </submittedName>
</protein>
<sequence>MKDALSSLSGEQRVRYERNILLPGVGVEGQKRLLQSGVLIVGAGGLGSPAAYYLAAAGVGRLGLADADAVGLSNLQRQILHRTGDIGRPKAESARDKLAALNPDVRIEIVREYLNPDNAEALVGRYDIVVDCTDNFPSRFILNKVCVLQRKPFVYGGVLAFTGQAMTVVPGAGPCFRCLYPSEPAPGGPTCSELGVLGAVPGVIGAIQAAEAVKYLLGLGDLLVGRLLVYDAASMTFSEVSLKRSPRCPDCSGL</sequence>
<dbReference type="InterPro" id="IPR035985">
    <property type="entry name" value="Ubiquitin-activating_enz"/>
</dbReference>
<dbReference type="GO" id="GO:0008146">
    <property type="term" value="F:sulfotransferase activity"/>
    <property type="evidence" value="ECO:0007669"/>
    <property type="project" value="TreeGrafter"/>
</dbReference>
<dbReference type="PANTHER" id="PTHR10953:SF102">
    <property type="entry name" value="ADENYLYLTRANSFERASE AND SULFURTRANSFERASE MOCS3"/>
    <property type="match status" value="1"/>
</dbReference>
<accession>A5D501</accession>
<gene>
    <name evidence="5" type="primary">ThiF</name>
    <name evidence="5" type="ordered locus">PTH_0498</name>
</gene>
<evidence type="ECO:0000256" key="3">
    <source>
        <dbReference type="ARBA" id="ARBA00022840"/>
    </source>
</evidence>
<dbReference type="Proteomes" id="UP000006556">
    <property type="component" value="Chromosome"/>
</dbReference>
<dbReference type="GO" id="GO:0016779">
    <property type="term" value="F:nucleotidyltransferase activity"/>
    <property type="evidence" value="ECO:0007669"/>
    <property type="project" value="TreeGrafter"/>
</dbReference>
<dbReference type="HOGENOM" id="CLU_013325_10_0_9"/>
<dbReference type="FunFam" id="3.40.50.720:FF:000033">
    <property type="entry name" value="Adenylyltransferase and sulfurtransferase MOCS3"/>
    <property type="match status" value="1"/>
</dbReference>
<dbReference type="eggNOG" id="COG0476">
    <property type="taxonomic scope" value="Bacteria"/>
</dbReference>
<dbReference type="GO" id="GO:0008641">
    <property type="term" value="F:ubiquitin-like modifier activating enzyme activity"/>
    <property type="evidence" value="ECO:0007669"/>
    <property type="project" value="InterPro"/>
</dbReference>
<dbReference type="InterPro" id="IPR045886">
    <property type="entry name" value="ThiF/MoeB/HesA"/>
</dbReference>
<dbReference type="GO" id="GO:0004792">
    <property type="term" value="F:thiosulfate-cyanide sulfurtransferase activity"/>
    <property type="evidence" value="ECO:0007669"/>
    <property type="project" value="TreeGrafter"/>
</dbReference>
<dbReference type="STRING" id="370438.PTH_0498"/>
<evidence type="ECO:0000313" key="5">
    <source>
        <dbReference type="EMBL" id="BAF58679.1"/>
    </source>
</evidence>
<organism evidence="5 6">
    <name type="scientific">Pelotomaculum thermopropionicum (strain DSM 13744 / JCM 10971 / SI)</name>
    <dbReference type="NCBI Taxonomy" id="370438"/>
    <lineage>
        <taxon>Bacteria</taxon>
        <taxon>Bacillati</taxon>
        <taxon>Bacillota</taxon>
        <taxon>Clostridia</taxon>
        <taxon>Eubacteriales</taxon>
        <taxon>Desulfotomaculaceae</taxon>
        <taxon>Pelotomaculum</taxon>
    </lineage>
</organism>
<dbReference type="AlphaFoldDB" id="A5D501"/>
<evidence type="ECO:0000256" key="1">
    <source>
        <dbReference type="ARBA" id="ARBA00022679"/>
    </source>
</evidence>
<keyword evidence="6" id="KW-1185">Reference proteome</keyword>
<dbReference type="Pfam" id="PF00899">
    <property type="entry name" value="ThiF"/>
    <property type="match status" value="1"/>
</dbReference>
<dbReference type="EMBL" id="AP009389">
    <property type="protein sequence ID" value="BAF58679.1"/>
    <property type="molecule type" value="Genomic_DNA"/>
</dbReference>
<evidence type="ECO:0000313" key="6">
    <source>
        <dbReference type="Proteomes" id="UP000006556"/>
    </source>
</evidence>
<dbReference type="Gene3D" id="3.40.50.720">
    <property type="entry name" value="NAD(P)-binding Rossmann-like Domain"/>
    <property type="match status" value="1"/>
</dbReference>
<feature type="domain" description="THIF-type NAD/FAD binding fold" evidence="4">
    <location>
        <begin position="16"/>
        <end position="249"/>
    </location>
</feature>
<keyword evidence="2" id="KW-0547">Nucleotide-binding</keyword>
<dbReference type="GO" id="GO:0005829">
    <property type="term" value="C:cytosol"/>
    <property type="evidence" value="ECO:0007669"/>
    <property type="project" value="TreeGrafter"/>
</dbReference>